<evidence type="ECO:0000313" key="2">
    <source>
        <dbReference type="Proteomes" id="UP001530315"/>
    </source>
</evidence>
<reference evidence="1 2" key="1">
    <citation type="submission" date="2024-10" db="EMBL/GenBank/DDBJ databases">
        <title>Updated reference genomes for cyclostephanoid diatoms.</title>
        <authorList>
            <person name="Roberts W.R."/>
            <person name="Alverson A.J."/>
        </authorList>
    </citation>
    <scope>NUCLEOTIDE SEQUENCE [LARGE SCALE GENOMIC DNA]</scope>
    <source>
        <strain evidence="1 2">AJA276-08</strain>
    </source>
</reference>
<keyword evidence="2" id="KW-1185">Reference proteome</keyword>
<name>A0ABD3QLL2_9STRA</name>
<accession>A0ABD3QLL2</accession>
<evidence type="ECO:0000313" key="1">
    <source>
        <dbReference type="EMBL" id="KAL3801327.1"/>
    </source>
</evidence>
<sequence length="130" mass="14086">MNNKISPLLRFAVAVGVIANSIAFSPTPAKAAASQVGHRQPGITALRSIVIEPPPGDDCAVDGDCEESIFDRKRREKAEAENAMRERYRNERGIELTDVDLMESPDQYRNAQLGGGLISGVNLSSLCEDD</sequence>
<comment type="caution">
    <text evidence="1">The sequence shown here is derived from an EMBL/GenBank/DDBJ whole genome shotgun (WGS) entry which is preliminary data.</text>
</comment>
<protein>
    <submittedName>
        <fullName evidence="1">Uncharacterized protein</fullName>
    </submittedName>
</protein>
<dbReference type="Proteomes" id="UP001530315">
    <property type="component" value="Unassembled WGS sequence"/>
</dbReference>
<proteinExistence type="predicted"/>
<organism evidence="1 2">
    <name type="scientific">Stephanodiscus triporus</name>
    <dbReference type="NCBI Taxonomy" id="2934178"/>
    <lineage>
        <taxon>Eukaryota</taxon>
        <taxon>Sar</taxon>
        <taxon>Stramenopiles</taxon>
        <taxon>Ochrophyta</taxon>
        <taxon>Bacillariophyta</taxon>
        <taxon>Coscinodiscophyceae</taxon>
        <taxon>Thalassiosirophycidae</taxon>
        <taxon>Stephanodiscales</taxon>
        <taxon>Stephanodiscaceae</taxon>
        <taxon>Stephanodiscus</taxon>
    </lineage>
</organism>
<gene>
    <name evidence="1" type="ORF">ACHAW5_002242</name>
</gene>
<dbReference type="AlphaFoldDB" id="A0ABD3QLL2"/>
<dbReference type="EMBL" id="JALLAZ020000192">
    <property type="protein sequence ID" value="KAL3801327.1"/>
    <property type="molecule type" value="Genomic_DNA"/>
</dbReference>